<dbReference type="HOGENOM" id="CLU_2635707_0_0_11"/>
<dbReference type="GO" id="GO:0016874">
    <property type="term" value="F:ligase activity"/>
    <property type="evidence" value="ECO:0007669"/>
    <property type="project" value="UniProtKB-KW"/>
</dbReference>
<dbReference type="KEGG" id="rop:ROP_72200"/>
<sequence>MSQRGVALRWFALNCHSARTAYDAIITGGIRDVGVTSLSREPGREMTVAEVTRPRLPTWSLPSTAGIPWRRRASSSS</sequence>
<protein>
    <submittedName>
        <fullName evidence="1">Putative lipoate-protein ligase</fullName>
    </submittedName>
</protein>
<gene>
    <name evidence="1" type="ordered locus">ROP_72200</name>
</gene>
<dbReference type="STRING" id="632772.ROP_72200"/>
<evidence type="ECO:0000313" key="1">
    <source>
        <dbReference type="EMBL" id="BAH55467.1"/>
    </source>
</evidence>
<organism evidence="1 2">
    <name type="scientific">Rhodococcus opacus (strain B4)</name>
    <dbReference type="NCBI Taxonomy" id="632772"/>
    <lineage>
        <taxon>Bacteria</taxon>
        <taxon>Bacillati</taxon>
        <taxon>Actinomycetota</taxon>
        <taxon>Actinomycetes</taxon>
        <taxon>Mycobacteriales</taxon>
        <taxon>Nocardiaceae</taxon>
        <taxon>Rhodococcus</taxon>
    </lineage>
</organism>
<dbReference type="Proteomes" id="UP000002212">
    <property type="component" value="Chromosome"/>
</dbReference>
<dbReference type="InterPro" id="IPR045864">
    <property type="entry name" value="aa-tRNA-synth_II/BPL/LPL"/>
</dbReference>
<proteinExistence type="predicted"/>
<accession>C1B656</accession>
<keyword evidence="1" id="KW-0436">Ligase</keyword>
<dbReference type="EMBL" id="AP011115">
    <property type="protein sequence ID" value="BAH55467.1"/>
    <property type="molecule type" value="Genomic_DNA"/>
</dbReference>
<evidence type="ECO:0000313" key="2">
    <source>
        <dbReference type="Proteomes" id="UP000002212"/>
    </source>
</evidence>
<dbReference type="PATRIC" id="fig|632772.20.peg.7536"/>
<name>C1B656_RHOOB</name>
<reference evidence="1 2" key="1">
    <citation type="submission" date="2009-03" db="EMBL/GenBank/DDBJ databases">
        <title>Comparison of the complete genome sequences of Rhodococcus erythropolis PR4 and Rhodococcus opacus B4.</title>
        <authorList>
            <person name="Takarada H."/>
            <person name="Sekine M."/>
            <person name="Hosoyama A."/>
            <person name="Yamada R."/>
            <person name="Fujisawa T."/>
            <person name="Omata S."/>
            <person name="Shimizu A."/>
            <person name="Tsukatani N."/>
            <person name="Tanikawa S."/>
            <person name="Fujita N."/>
            <person name="Harayama S."/>
        </authorList>
    </citation>
    <scope>NUCLEOTIDE SEQUENCE [LARGE SCALE GENOMIC DNA]</scope>
    <source>
        <strain evidence="1 2">B4</strain>
    </source>
</reference>
<dbReference type="Gene3D" id="3.30.930.10">
    <property type="entry name" value="Bira Bifunctional Protein, Domain 2"/>
    <property type="match status" value="1"/>
</dbReference>
<dbReference type="AlphaFoldDB" id="C1B656"/>